<evidence type="ECO:0000256" key="7">
    <source>
        <dbReference type="ARBA" id="ARBA00022475"/>
    </source>
</evidence>
<feature type="transmembrane region" description="Helical" evidence="13">
    <location>
        <begin position="244"/>
        <end position="268"/>
    </location>
</feature>
<evidence type="ECO:0000256" key="6">
    <source>
        <dbReference type="ARBA" id="ARBA00022449"/>
    </source>
</evidence>
<evidence type="ECO:0000313" key="14">
    <source>
        <dbReference type="EMBL" id="MFC5987430.1"/>
    </source>
</evidence>
<comment type="similarity">
    <text evidence="3">Belongs to the multi antimicrobial extrusion (MATE) (TC 2.A.66.1) family.</text>
</comment>
<keyword evidence="5" id="KW-0813">Transport</keyword>
<reference evidence="15" key="1">
    <citation type="journal article" date="2019" name="Int. J. Syst. Evol. Microbiol.">
        <title>The Global Catalogue of Microorganisms (GCM) 10K type strain sequencing project: providing services to taxonomists for standard genome sequencing and annotation.</title>
        <authorList>
            <consortium name="The Broad Institute Genomics Platform"/>
            <consortium name="The Broad Institute Genome Sequencing Center for Infectious Disease"/>
            <person name="Wu L."/>
            <person name="Ma J."/>
        </authorList>
    </citation>
    <scope>NUCLEOTIDE SEQUENCE [LARGE SCALE GENOMIC DNA]</scope>
    <source>
        <strain evidence="15">CCM 8749</strain>
    </source>
</reference>
<name>A0ABW1IQS6_9BACL</name>
<comment type="caution">
    <text evidence="14">The sequence shown here is derived from an EMBL/GenBank/DDBJ whole genome shotgun (WGS) entry which is preliminary data.</text>
</comment>
<dbReference type="CDD" id="cd13131">
    <property type="entry name" value="MATE_NorM_like"/>
    <property type="match status" value="1"/>
</dbReference>
<dbReference type="Pfam" id="PF01554">
    <property type="entry name" value="MatE"/>
    <property type="match status" value="2"/>
</dbReference>
<dbReference type="PIRSF" id="PIRSF006603">
    <property type="entry name" value="DinF"/>
    <property type="match status" value="1"/>
</dbReference>
<protein>
    <recommendedName>
        <fullName evidence="4">Probable multidrug resistance protein NorM</fullName>
    </recommendedName>
    <alternativeName>
        <fullName evidence="12">Multidrug-efflux transporter</fullName>
    </alternativeName>
</protein>
<feature type="transmembrane region" description="Helical" evidence="13">
    <location>
        <begin position="162"/>
        <end position="182"/>
    </location>
</feature>
<evidence type="ECO:0000256" key="13">
    <source>
        <dbReference type="SAM" id="Phobius"/>
    </source>
</evidence>
<organism evidence="14 15">
    <name type="scientific">Marinicrinis lubricantis</name>
    <dbReference type="NCBI Taxonomy" id="2086470"/>
    <lineage>
        <taxon>Bacteria</taxon>
        <taxon>Bacillati</taxon>
        <taxon>Bacillota</taxon>
        <taxon>Bacilli</taxon>
        <taxon>Bacillales</taxon>
        <taxon>Paenibacillaceae</taxon>
    </lineage>
</organism>
<keyword evidence="10" id="KW-0406">Ion transport</keyword>
<evidence type="ECO:0000256" key="2">
    <source>
        <dbReference type="ARBA" id="ARBA00004651"/>
    </source>
</evidence>
<dbReference type="InterPro" id="IPR048279">
    <property type="entry name" value="MdtK-like"/>
</dbReference>
<dbReference type="Proteomes" id="UP001596250">
    <property type="component" value="Unassembled WGS sequence"/>
</dbReference>
<feature type="transmembrane region" description="Helical" evidence="13">
    <location>
        <begin position="360"/>
        <end position="378"/>
    </location>
</feature>
<dbReference type="InterPro" id="IPR050222">
    <property type="entry name" value="MATE_MdtK"/>
</dbReference>
<accession>A0ABW1IQS6</accession>
<comment type="function">
    <text evidence="1">Multidrug efflux pump.</text>
</comment>
<feature type="transmembrane region" description="Helical" evidence="13">
    <location>
        <begin position="280"/>
        <end position="305"/>
    </location>
</feature>
<evidence type="ECO:0000256" key="3">
    <source>
        <dbReference type="ARBA" id="ARBA00010199"/>
    </source>
</evidence>
<evidence type="ECO:0000256" key="12">
    <source>
        <dbReference type="ARBA" id="ARBA00031636"/>
    </source>
</evidence>
<dbReference type="PANTHER" id="PTHR43298:SF2">
    <property type="entry name" value="FMN_FAD EXPORTER YEEO-RELATED"/>
    <property type="match status" value="1"/>
</dbReference>
<dbReference type="InterPro" id="IPR002528">
    <property type="entry name" value="MATE_fam"/>
</dbReference>
<feature type="transmembrane region" description="Helical" evidence="13">
    <location>
        <begin position="419"/>
        <end position="440"/>
    </location>
</feature>
<dbReference type="EMBL" id="JBHSQV010000162">
    <property type="protein sequence ID" value="MFC5987430.1"/>
    <property type="molecule type" value="Genomic_DNA"/>
</dbReference>
<gene>
    <name evidence="14" type="ORF">ACFPXP_13555</name>
</gene>
<keyword evidence="9 13" id="KW-1133">Transmembrane helix</keyword>
<evidence type="ECO:0000256" key="9">
    <source>
        <dbReference type="ARBA" id="ARBA00022989"/>
    </source>
</evidence>
<feature type="transmembrane region" description="Helical" evidence="13">
    <location>
        <begin position="56"/>
        <end position="79"/>
    </location>
</feature>
<evidence type="ECO:0000313" key="15">
    <source>
        <dbReference type="Proteomes" id="UP001596250"/>
    </source>
</evidence>
<feature type="transmembrane region" description="Helical" evidence="13">
    <location>
        <begin position="317"/>
        <end position="340"/>
    </location>
</feature>
<sequence length="453" mass="49766">MHHAKTRKAKIGLLLQILWPILVTQISYNAMSLFDTIMSGRAGLNDLAGVAIGSSLWLPVYIGLNGILLAVTPIIGHLLGSGKRGHISESVTQALYLSVVLAIAVTAVGAVILDPVLSLMEPEPEVYHIAKHYLIGLAFGIVPLFASNVIRNFFDAQGFTKITMLIMLIAVPFNIILNYLLIFGKMGFPELGGIGAGYATAATYWLILLISIWMTFRLEVTKPYRLFVRWFVPSMKAWAEQLKIGIPMGLSIFFEASIFSAVTLWMGMMFDTATVAAHQAAISFTTLLFMFPLSISMALTIIVAYEAGAGRSADAKQYGRIGVASAIGILAVCSVLLFIFREQIALFYTDEPEVIELVKQFFIFAIFYQLSDGAQASLQGVLRGYKDVTIPFITALIAYWAIGIPSGYLMAAYTRFGPYGFWLGITVGLTCAAIGFYLRLRIVTRRRERNMAT</sequence>
<feature type="transmembrane region" description="Helical" evidence="13">
    <location>
        <begin position="194"/>
        <end position="216"/>
    </location>
</feature>
<keyword evidence="7" id="KW-1003">Cell membrane</keyword>
<evidence type="ECO:0000256" key="11">
    <source>
        <dbReference type="ARBA" id="ARBA00023136"/>
    </source>
</evidence>
<feature type="transmembrane region" description="Helical" evidence="13">
    <location>
        <begin position="390"/>
        <end position="413"/>
    </location>
</feature>
<dbReference type="RefSeq" id="WP_379894807.1">
    <property type="nucleotide sequence ID" value="NZ_CBCSCT010000041.1"/>
</dbReference>
<evidence type="ECO:0000256" key="10">
    <source>
        <dbReference type="ARBA" id="ARBA00023065"/>
    </source>
</evidence>
<evidence type="ECO:0000256" key="8">
    <source>
        <dbReference type="ARBA" id="ARBA00022692"/>
    </source>
</evidence>
<keyword evidence="11 13" id="KW-0472">Membrane</keyword>
<comment type="subcellular location">
    <subcellularLocation>
        <location evidence="2">Cell membrane</location>
        <topology evidence="2">Multi-pass membrane protein</topology>
    </subcellularLocation>
</comment>
<proteinExistence type="inferred from homology"/>
<evidence type="ECO:0000256" key="5">
    <source>
        <dbReference type="ARBA" id="ARBA00022448"/>
    </source>
</evidence>
<keyword evidence="8 13" id="KW-0812">Transmembrane</keyword>
<dbReference type="PANTHER" id="PTHR43298">
    <property type="entry name" value="MULTIDRUG RESISTANCE PROTEIN NORM-RELATED"/>
    <property type="match status" value="1"/>
</dbReference>
<keyword evidence="6" id="KW-0050">Antiport</keyword>
<feature type="transmembrane region" description="Helical" evidence="13">
    <location>
        <begin position="91"/>
        <end position="113"/>
    </location>
</feature>
<dbReference type="NCBIfam" id="TIGR00797">
    <property type="entry name" value="matE"/>
    <property type="match status" value="1"/>
</dbReference>
<evidence type="ECO:0000256" key="1">
    <source>
        <dbReference type="ARBA" id="ARBA00003408"/>
    </source>
</evidence>
<feature type="transmembrane region" description="Helical" evidence="13">
    <location>
        <begin position="133"/>
        <end position="150"/>
    </location>
</feature>
<keyword evidence="15" id="KW-1185">Reference proteome</keyword>
<evidence type="ECO:0000256" key="4">
    <source>
        <dbReference type="ARBA" id="ARBA00020268"/>
    </source>
</evidence>